<keyword evidence="4" id="KW-1185">Reference proteome</keyword>
<organism evidence="3 4">
    <name type="scientific">Nosocomiicoccus ampullae</name>
    <dbReference type="NCBI Taxonomy" id="489910"/>
    <lineage>
        <taxon>Bacteria</taxon>
        <taxon>Bacillati</taxon>
        <taxon>Bacillota</taxon>
        <taxon>Bacilli</taxon>
        <taxon>Bacillales</taxon>
        <taxon>Staphylococcaceae</taxon>
        <taxon>Nosocomiicoccus</taxon>
    </lineage>
</organism>
<dbReference type="PANTHER" id="PTHR22916">
    <property type="entry name" value="GLYCOSYLTRANSFERASE"/>
    <property type="match status" value="1"/>
</dbReference>
<dbReference type="InterPro" id="IPR001173">
    <property type="entry name" value="Glyco_trans_2-like"/>
</dbReference>
<evidence type="ECO:0000313" key="3">
    <source>
        <dbReference type="EMBL" id="MBB5175966.1"/>
    </source>
</evidence>
<sequence>MISIIVPTFNGEKTIRKTITNIIESATHLNYELIVVNDGSTDSSLQILNELKTNGNIKVINQDNRGVSSARNTGIQNISKKSKYITFIDDSDLISKNFLSDGIQFLRDYKDVDLAICRIEKLTNNVLEDHNLNFRFNNMSHKVNIINAPEMIHYHMGGVVFRSALFLEEKFRFDEEISFWEDAKLINSILLEKKKYGLLKESVYYYNRDPHNSLTIQSWNDEKRYKYHIEKNYRELVIKSIDLYGKVIDYIQFLIASHYLQFIIKSNSDLINKDYIKQDSDFLYASKQIFNYIDTDVIENLRTSYFYKSILFKLKELEYNTELNKSEIKVYGQKYDFLRQKLYFSFSKEIEKIDSDYQVYKRTKFLTNQVANLINEEYYIEPLFNKKNTINKVFMVHLNIFESLFDQKFIIINSSKNINIEITSKSLVKRTLKRILKR</sequence>
<comment type="similarity">
    <text evidence="1">Belongs to the glycosyltransferase 2 family.</text>
</comment>
<protein>
    <submittedName>
        <fullName evidence="3">Glycosyltransferase involved in cell wall biosynthesis</fullName>
    </submittedName>
</protein>
<dbReference type="InterPro" id="IPR029044">
    <property type="entry name" value="Nucleotide-diphossugar_trans"/>
</dbReference>
<dbReference type="EMBL" id="JACHHF010000004">
    <property type="protein sequence ID" value="MBB5175966.1"/>
    <property type="molecule type" value="Genomic_DNA"/>
</dbReference>
<dbReference type="AlphaFoldDB" id="A0A9Q2CZM2"/>
<dbReference type="PANTHER" id="PTHR22916:SF3">
    <property type="entry name" value="UDP-GLCNAC:BETAGAL BETA-1,3-N-ACETYLGLUCOSAMINYLTRANSFERASE-LIKE PROTEIN 1"/>
    <property type="match status" value="1"/>
</dbReference>
<evidence type="ECO:0000256" key="1">
    <source>
        <dbReference type="ARBA" id="ARBA00006739"/>
    </source>
</evidence>
<dbReference type="CDD" id="cd00761">
    <property type="entry name" value="Glyco_tranf_GTA_type"/>
    <property type="match status" value="1"/>
</dbReference>
<dbReference type="GO" id="GO:0016758">
    <property type="term" value="F:hexosyltransferase activity"/>
    <property type="evidence" value="ECO:0007669"/>
    <property type="project" value="UniProtKB-ARBA"/>
</dbReference>
<dbReference type="RefSeq" id="WP_183673765.1">
    <property type="nucleotide sequence ID" value="NZ_CP079110.1"/>
</dbReference>
<gene>
    <name evidence="3" type="ORF">HNQ45_000850</name>
</gene>
<dbReference type="Proteomes" id="UP000579136">
    <property type="component" value="Unassembled WGS sequence"/>
</dbReference>
<name>A0A9Q2CZM2_9STAP</name>
<proteinExistence type="inferred from homology"/>
<dbReference type="Gene3D" id="3.90.550.10">
    <property type="entry name" value="Spore Coat Polysaccharide Biosynthesis Protein SpsA, Chain A"/>
    <property type="match status" value="1"/>
</dbReference>
<dbReference type="Pfam" id="PF00535">
    <property type="entry name" value="Glycos_transf_2"/>
    <property type="match status" value="1"/>
</dbReference>
<reference evidence="3 4" key="1">
    <citation type="submission" date="2020-08" db="EMBL/GenBank/DDBJ databases">
        <title>Genomic Encyclopedia of Type Strains, Phase IV (KMG-IV): sequencing the most valuable type-strain genomes for metagenomic binning, comparative biology and taxonomic classification.</title>
        <authorList>
            <person name="Goeker M."/>
        </authorList>
    </citation>
    <scope>NUCLEOTIDE SEQUENCE [LARGE SCALE GENOMIC DNA]</scope>
    <source>
        <strain evidence="3 4">DSM 19163</strain>
    </source>
</reference>
<comment type="caution">
    <text evidence="3">The sequence shown here is derived from an EMBL/GenBank/DDBJ whole genome shotgun (WGS) entry which is preliminary data.</text>
</comment>
<evidence type="ECO:0000259" key="2">
    <source>
        <dbReference type="Pfam" id="PF00535"/>
    </source>
</evidence>
<accession>A0A9Q2CZM2</accession>
<feature type="domain" description="Glycosyltransferase 2-like" evidence="2">
    <location>
        <begin position="3"/>
        <end position="138"/>
    </location>
</feature>
<dbReference type="SUPFAM" id="SSF53448">
    <property type="entry name" value="Nucleotide-diphospho-sugar transferases"/>
    <property type="match status" value="1"/>
</dbReference>
<evidence type="ECO:0000313" key="4">
    <source>
        <dbReference type="Proteomes" id="UP000579136"/>
    </source>
</evidence>